<proteinExistence type="predicted"/>
<accession>A0A481YZB2</accession>
<dbReference type="EMBL" id="MK500391">
    <property type="protein sequence ID" value="QBK88548.1"/>
    <property type="molecule type" value="Genomic_DNA"/>
</dbReference>
<protein>
    <submittedName>
        <fullName evidence="1">Uncharacterized protein</fullName>
    </submittedName>
</protein>
<organism evidence="1">
    <name type="scientific">Mimivirus LCMiAC01</name>
    <dbReference type="NCBI Taxonomy" id="2506608"/>
    <lineage>
        <taxon>Viruses</taxon>
        <taxon>Varidnaviria</taxon>
        <taxon>Bamfordvirae</taxon>
        <taxon>Nucleocytoviricota</taxon>
        <taxon>Megaviricetes</taxon>
        <taxon>Imitervirales</taxon>
        <taxon>Mimiviridae</taxon>
        <taxon>Klosneuvirinae</taxon>
    </lineage>
</organism>
<gene>
    <name evidence="1" type="ORF">LCMiAC01_02250</name>
</gene>
<sequence length="256" mass="30343">MEVIMKKVIVYDDDDNITKTYESYSNKIIINYKYKYSDECMFIVKVNDEIVFDSEEDVFVFDNKKEYIKLNHIISKNGKHSYAKLKGIYIDNIWNAESLLENPHCLCYIEFDLEECIERIDGFPDDIVKINKSELNDKQIKNLENNNIIYTIYEDMNNLYFVSIDKEKDGSYNLCCLAPNLINDNNIILLKKLSRLLSIKKHSLYSECWPGGNYAYCLYGKPWFMDIWYNDKKEKMISTINKKNILNTINHLELTI</sequence>
<evidence type="ECO:0000313" key="1">
    <source>
        <dbReference type="EMBL" id="QBK88548.1"/>
    </source>
</evidence>
<name>A0A481YZB2_9VIRU</name>
<reference evidence="1" key="1">
    <citation type="journal article" date="2019" name="MBio">
        <title>Virus Genomes from Deep Sea Sediments Expand the Ocean Megavirome and Support Independent Origins of Viral Gigantism.</title>
        <authorList>
            <person name="Backstrom D."/>
            <person name="Yutin N."/>
            <person name="Jorgensen S.L."/>
            <person name="Dharamshi J."/>
            <person name="Homa F."/>
            <person name="Zaremba-Niedwiedzka K."/>
            <person name="Spang A."/>
            <person name="Wolf Y.I."/>
            <person name="Koonin E.V."/>
            <person name="Ettema T.J."/>
        </authorList>
    </citation>
    <scope>NUCLEOTIDE SEQUENCE</scope>
</reference>